<dbReference type="eggNOG" id="ENOG502Z9BF">
    <property type="taxonomic scope" value="Bacteria"/>
</dbReference>
<evidence type="ECO:0000313" key="2">
    <source>
        <dbReference type="Proteomes" id="UP000008721"/>
    </source>
</evidence>
<reference evidence="1 2" key="1">
    <citation type="journal article" date="2012" name="Stand. Genomic Sci.">
        <title>Complete genome sequence of the sulfur compounds oxidizing chemolithoautotroph Sulfuricurvum kujiense type strain (YK-1(T)).</title>
        <authorList>
            <person name="Han C."/>
            <person name="Kotsyurbenko O."/>
            <person name="Chertkov O."/>
            <person name="Held B."/>
            <person name="Lapidus A."/>
            <person name="Nolan M."/>
            <person name="Lucas S."/>
            <person name="Hammon N."/>
            <person name="Deshpande S."/>
            <person name="Cheng J.F."/>
            <person name="Tapia R."/>
            <person name="Goodwin L.A."/>
            <person name="Pitluck S."/>
            <person name="Liolios K."/>
            <person name="Pagani I."/>
            <person name="Ivanova N."/>
            <person name="Mavromatis K."/>
            <person name="Mikhailova N."/>
            <person name="Pati A."/>
            <person name="Chen A."/>
            <person name="Palaniappan K."/>
            <person name="Land M."/>
            <person name="Hauser L."/>
            <person name="Chang Y.J."/>
            <person name="Jeffries C.D."/>
            <person name="Brambilla E.M."/>
            <person name="Rohde M."/>
            <person name="Spring S."/>
            <person name="Sikorski J."/>
            <person name="Goker M."/>
            <person name="Woyke T."/>
            <person name="Bristow J."/>
            <person name="Eisen J.A."/>
            <person name="Markowitz V."/>
            <person name="Hugenholtz P."/>
            <person name="Kyrpides N.C."/>
            <person name="Klenk H.P."/>
            <person name="Detter J.C."/>
        </authorList>
    </citation>
    <scope>NUCLEOTIDE SEQUENCE [LARGE SCALE GENOMIC DNA]</scope>
    <source>
        <strain evidence="2">ATCC BAA-921 / DSM 16994 / JCM 11577 / YK-1</strain>
    </source>
</reference>
<dbReference type="OrthoDB" id="5345673at2"/>
<evidence type="ECO:0000313" key="1">
    <source>
        <dbReference type="EMBL" id="ADR32761.1"/>
    </source>
</evidence>
<dbReference type="KEGG" id="sku:Sulku_0093"/>
<keyword evidence="2" id="KW-1185">Reference proteome</keyword>
<dbReference type="HOGENOM" id="CLU_046284_0_0_7"/>
<sequence>MNTSINAPLGTEQEELNGVASIEVYNFPTASGIDSAYYFIESNADYKEFFHYSIFSVVESAKESNGGYVPKDSLTITISDIAFIYLGKDQGFYFFADRAGAFRVGFKDPDTNQGVHDIRVQLQGIGIYALGLRFLADYINGTILKEISKPNYYITRADLNIFCQYDLGNIIEPEHIVTRKRKFERIIGKKKGYETLYIGKPPARLRVYNKALEIDHTSMKTHFLKSYLEPLGINVLEPFWNFEFECHRDFLKQYKINTLDDLLGNAEMLFHKMMEQIRLVDTATITLKDIEANRLYKAPTHPLWNYLDQAYTFNAIDQKKIPLERIVYAPKELNANDFIEEFRLLTQKYAEHSVIVNYEELRDVLHESRLWLTKKAQKVIKPFVPIELQTDQRKYLLTRNHTAVAILPKSLEYISDTELITLESLLIKALHQELSYQDQDISLIVKHTQAVNEEKERRRAGQKELELWQV</sequence>
<name>E4TWT0_SULKY</name>
<dbReference type="AlphaFoldDB" id="E4TWT0"/>
<proteinExistence type="predicted"/>
<dbReference type="RefSeq" id="WP_013458958.1">
    <property type="nucleotide sequence ID" value="NC_014762.1"/>
</dbReference>
<protein>
    <recommendedName>
        <fullName evidence="3">Replication initiation factor</fullName>
    </recommendedName>
</protein>
<accession>E4TWT0</accession>
<organism evidence="1 2">
    <name type="scientific">Sulfuricurvum kujiense (strain ATCC BAA-921 / DSM 16994 / JCM 11577 / YK-1)</name>
    <dbReference type="NCBI Taxonomy" id="709032"/>
    <lineage>
        <taxon>Bacteria</taxon>
        <taxon>Pseudomonadati</taxon>
        <taxon>Campylobacterota</taxon>
        <taxon>Epsilonproteobacteria</taxon>
        <taxon>Campylobacterales</taxon>
        <taxon>Sulfurimonadaceae</taxon>
        <taxon>Sulfuricurvum</taxon>
    </lineage>
</organism>
<dbReference type="EMBL" id="CP002355">
    <property type="protein sequence ID" value="ADR32761.1"/>
    <property type="molecule type" value="Genomic_DNA"/>
</dbReference>
<evidence type="ECO:0008006" key="3">
    <source>
        <dbReference type="Google" id="ProtNLM"/>
    </source>
</evidence>
<dbReference type="Proteomes" id="UP000008721">
    <property type="component" value="Chromosome"/>
</dbReference>
<dbReference type="STRING" id="709032.Sulku_0093"/>
<gene>
    <name evidence="1" type="ordered locus">Sulku_0093</name>
</gene>